<name>A0AAW9RJ22_9GAMM</name>
<evidence type="ECO:0000313" key="3">
    <source>
        <dbReference type="Proteomes" id="UP001359886"/>
    </source>
</evidence>
<dbReference type="EMBL" id="JAZHOG010000014">
    <property type="protein sequence ID" value="MEJ8569424.1"/>
    <property type="molecule type" value="Genomic_DNA"/>
</dbReference>
<keyword evidence="3" id="KW-1185">Reference proteome</keyword>
<keyword evidence="1" id="KW-0732">Signal</keyword>
<organism evidence="2 3">
    <name type="scientific">Elongatibacter sediminis</name>
    <dbReference type="NCBI Taxonomy" id="3119006"/>
    <lineage>
        <taxon>Bacteria</taxon>
        <taxon>Pseudomonadati</taxon>
        <taxon>Pseudomonadota</taxon>
        <taxon>Gammaproteobacteria</taxon>
        <taxon>Chromatiales</taxon>
        <taxon>Wenzhouxiangellaceae</taxon>
        <taxon>Elongatibacter</taxon>
    </lineage>
</organism>
<accession>A0AAW9RJ22</accession>
<proteinExistence type="predicted"/>
<evidence type="ECO:0000256" key="1">
    <source>
        <dbReference type="SAM" id="SignalP"/>
    </source>
</evidence>
<sequence length="147" mass="15021">MSMKILGVAALALTVSACTSTSGFSVVTVTGTTLGLSVGQNAQGTGVDTVLGYKRAEYAFVPTNRSSGPGQPHHGDGAADSPNVLMELYYGGTANSTIYQRLAIGDKAVEQGGATALFIRDKDGSVDAKTAAAVKAIENLDDDFSDN</sequence>
<comment type="caution">
    <text evidence="2">The sequence shown here is derived from an EMBL/GenBank/DDBJ whole genome shotgun (WGS) entry which is preliminary data.</text>
</comment>
<dbReference type="Proteomes" id="UP001359886">
    <property type="component" value="Unassembled WGS sequence"/>
</dbReference>
<evidence type="ECO:0000313" key="2">
    <source>
        <dbReference type="EMBL" id="MEJ8569424.1"/>
    </source>
</evidence>
<dbReference type="PROSITE" id="PS51257">
    <property type="entry name" value="PROKAR_LIPOPROTEIN"/>
    <property type="match status" value="1"/>
</dbReference>
<dbReference type="RefSeq" id="WP_354696749.1">
    <property type="nucleotide sequence ID" value="NZ_JAZHOG010000014.1"/>
</dbReference>
<gene>
    <name evidence="2" type="ORF">V3330_17490</name>
</gene>
<protein>
    <recommendedName>
        <fullName evidence="4">Lipoprotein</fullName>
    </recommendedName>
</protein>
<reference evidence="2 3" key="1">
    <citation type="submission" date="2024-02" db="EMBL/GenBank/DDBJ databases">
        <title>A novel Wenzhouxiangellaceae bacterium, isolated from coastal sediments.</title>
        <authorList>
            <person name="Du Z.-J."/>
            <person name="Ye Y.-Q."/>
            <person name="Zhang X.-Y."/>
        </authorList>
    </citation>
    <scope>NUCLEOTIDE SEQUENCE [LARGE SCALE GENOMIC DNA]</scope>
    <source>
        <strain evidence="2 3">CH-27</strain>
    </source>
</reference>
<evidence type="ECO:0008006" key="4">
    <source>
        <dbReference type="Google" id="ProtNLM"/>
    </source>
</evidence>
<dbReference type="AlphaFoldDB" id="A0AAW9RJ22"/>
<feature type="signal peptide" evidence="1">
    <location>
        <begin position="1"/>
        <end position="17"/>
    </location>
</feature>
<feature type="chain" id="PRO_5043488631" description="Lipoprotein" evidence="1">
    <location>
        <begin position="18"/>
        <end position="147"/>
    </location>
</feature>